<feature type="transmembrane region" description="Helical" evidence="2">
    <location>
        <begin position="444"/>
        <end position="463"/>
    </location>
</feature>
<feature type="transmembrane region" description="Helical" evidence="2">
    <location>
        <begin position="326"/>
        <end position="344"/>
    </location>
</feature>
<feature type="transmembrane region" description="Helical" evidence="2">
    <location>
        <begin position="407"/>
        <end position="432"/>
    </location>
</feature>
<feature type="domain" description="Acyltransferase 3" evidence="3">
    <location>
        <begin position="89"/>
        <end position="463"/>
    </location>
</feature>
<sequence>MWTDTTASRNEDHEALLPSPCPSTSSSSEYTFPPQGRWKRMTRSMLGTLLRLLLFAVPSFLRATPQVADSNGFEKQSSMDITPKTFTTQYLDGVRGLASFIVFIFHFTHLLFPSTNSGFIIGSNNTSIWQLPMIRFAYSGAAMVSVFFIVSGYVLTHRYIQKMYTRDYLSLYTSLTSLTFRRALRLFLPSLASCILAFICASVGIVVPPKNIHKQPFTHGLPALLQYIDLESNPWTWDSYMDGFYNPQLWSIALEYRGSMVVFLCVLGLARTRASVRVATESAITLHAFAHKRWDVALFVSGMIVGELDVLVHNSSVRKGLMQKKLVKALLVTLLLVGVWLSGYPRDNAMKSYGYQWLDPVLPRNHYRRRLVTAVSAIMMVAPLPYLPFIQSFFLTRLLKYLGKISFALYLIHGLGNRTVGIFILNWTAFMFGSQGYWVNVSRMAVSLLLYVPIIIWWSDIFYRAVDEPSTRFTKWIEGICADQAS</sequence>
<evidence type="ECO:0000256" key="2">
    <source>
        <dbReference type="SAM" id="Phobius"/>
    </source>
</evidence>
<feature type="transmembrane region" description="Helical" evidence="2">
    <location>
        <begin position="371"/>
        <end position="395"/>
    </location>
</feature>
<keyword evidence="2" id="KW-0812">Transmembrane</keyword>
<dbReference type="PANTHER" id="PTHR23028:SF134">
    <property type="entry name" value="PUTATIVE (AFU_ORTHOLOGUE AFUA_4G08520)-RELATED"/>
    <property type="match status" value="1"/>
</dbReference>
<dbReference type="InterPro" id="IPR050879">
    <property type="entry name" value="Acyltransferase_3"/>
</dbReference>
<reference evidence="4 5" key="1">
    <citation type="submission" date="2019-04" db="EMBL/GenBank/DDBJ databases">
        <title>High contiguity whole genome sequence and gene annotation resource for two Venturia nashicola isolates.</title>
        <authorList>
            <person name="Prokchorchik M."/>
            <person name="Won K."/>
            <person name="Lee Y."/>
            <person name="Choi E.D."/>
            <person name="Segonzac C."/>
            <person name="Sohn K.H."/>
        </authorList>
    </citation>
    <scope>NUCLEOTIDE SEQUENCE [LARGE SCALE GENOMIC DNA]</scope>
    <source>
        <strain evidence="4 5">PRI2</strain>
    </source>
</reference>
<dbReference type="PANTHER" id="PTHR23028">
    <property type="entry name" value="ACETYLTRANSFERASE"/>
    <property type="match status" value="1"/>
</dbReference>
<gene>
    <name evidence="4" type="ORF">E6O75_ATG00646</name>
</gene>
<feature type="transmembrane region" description="Helical" evidence="2">
    <location>
        <begin position="249"/>
        <end position="270"/>
    </location>
</feature>
<feature type="transmembrane region" description="Helical" evidence="2">
    <location>
        <begin position="136"/>
        <end position="156"/>
    </location>
</feature>
<feature type="compositionally biased region" description="Low complexity" evidence="1">
    <location>
        <begin position="22"/>
        <end position="32"/>
    </location>
</feature>
<dbReference type="InterPro" id="IPR002656">
    <property type="entry name" value="Acyl_transf_3_dom"/>
</dbReference>
<evidence type="ECO:0000313" key="4">
    <source>
        <dbReference type="EMBL" id="TID27879.1"/>
    </source>
</evidence>
<dbReference type="STRING" id="86259.A0A4Z1PNW7"/>
<evidence type="ECO:0000259" key="3">
    <source>
        <dbReference type="Pfam" id="PF01757"/>
    </source>
</evidence>
<protein>
    <recommendedName>
        <fullName evidence="3">Acyltransferase 3 domain-containing protein</fullName>
    </recommendedName>
</protein>
<feature type="transmembrane region" description="Helical" evidence="2">
    <location>
        <begin position="186"/>
        <end position="207"/>
    </location>
</feature>
<feature type="region of interest" description="Disordered" evidence="1">
    <location>
        <begin position="1"/>
        <end position="32"/>
    </location>
</feature>
<proteinExistence type="predicted"/>
<keyword evidence="2" id="KW-0472">Membrane</keyword>
<evidence type="ECO:0000256" key="1">
    <source>
        <dbReference type="SAM" id="MobiDB-lite"/>
    </source>
</evidence>
<name>A0A4Z1PNW7_9PEZI</name>
<dbReference type="Pfam" id="PF01757">
    <property type="entry name" value="Acyl_transf_3"/>
    <property type="match status" value="1"/>
</dbReference>
<dbReference type="GO" id="GO:0016747">
    <property type="term" value="F:acyltransferase activity, transferring groups other than amino-acyl groups"/>
    <property type="evidence" value="ECO:0007669"/>
    <property type="project" value="InterPro"/>
</dbReference>
<comment type="caution">
    <text evidence="4">The sequence shown here is derived from an EMBL/GenBank/DDBJ whole genome shotgun (WGS) entry which is preliminary data.</text>
</comment>
<dbReference type="EMBL" id="SNSC02000001">
    <property type="protein sequence ID" value="TID27879.1"/>
    <property type="molecule type" value="Genomic_DNA"/>
</dbReference>
<evidence type="ECO:0000313" key="5">
    <source>
        <dbReference type="Proteomes" id="UP000298493"/>
    </source>
</evidence>
<accession>A0A4Z1PNW7</accession>
<dbReference type="AlphaFoldDB" id="A0A4Z1PNW7"/>
<keyword evidence="2" id="KW-1133">Transmembrane helix</keyword>
<keyword evidence="5" id="KW-1185">Reference proteome</keyword>
<dbReference type="Proteomes" id="UP000298493">
    <property type="component" value="Unassembled WGS sequence"/>
</dbReference>
<organism evidence="4 5">
    <name type="scientific">Venturia nashicola</name>
    <dbReference type="NCBI Taxonomy" id="86259"/>
    <lineage>
        <taxon>Eukaryota</taxon>
        <taxon>Fungi</taxon>
        <taxon>Dikarya</taxon>
        <taxon>Ascomycota</taxon>
        <taxon>Pezizomycotina</taxon>
        <taxon>Dothideomycetes</taxon>
        <taxon>Pleosporomycetidae</taxon>
        <taxon>Venturiales</taxon>
        <taxon>Venturiaceae</taxon>
        <taxon>Venturia</taxon>
    </lineage>
</organism>